<accession>A0ACC0A6R6</accession>
<name>A0ACC0A6R6_CATRO</name>
<protein>
    <submittedName>
        <fullName evidence="1">Uncharacterized protein</fullName>
    </submittedName>
</protein>
<evidence type="ECO:0000313" key="2">
    <source>
        <dbReference type="Proteomes" id="UP001060085"/>
    </source>
</evidence>
<dbReference type="EMBL" id="CM044707">
    <property type="protein sequence ID" value="KAI5655698.1"/>
    <property type="molecule type" value="Genomic_DNA"/>
</dbReference>
<keyword evidence="2" id="KW-1185">Reference proteome</keyword>
<evidence type="ECO:0000313" key="1">
    <source>
        <dbReference type="EMBL" id="KAI5655698.1"/>
    </source>
</evidence>
<comment type="caution">
    <text evidence="1">The sequence shown here is derived from an EMBL/GenBank/DDBJ whole genome shotgun (WGS) entry which is preliminary data.</text>
</comment>
<dbReference type="Proteomes" id="UP001060085">
    <property type="component" value="Linkage Group LG07"/>
</dbReference>
<sequence length="623" mass="70708">MNPITVLFLVILLYLLAGLIIFPYTVKNFEYGYNKSCGYQSNCGVVLDIKFPFGFVGDSRNCGIPGYQFTCEHNRTVFHIDSDKVFVEAIDYETHKIHIVDPWIRKDNCSTLPKYFPVDSDYYKPFDASFLGFIAILVCESPVKNRYYVDSNPCITAKVLSDSFTYLRDEHVYSYALVGKNLLASDIEDSCSIYNIFPSSSDFIFNSSNITFLDIHTILASGLDLEWFHFELVLSSLGMLIRYRLLYLLALGIGARGFIGMVLLFAFVIYKCRRRHLSLYDTVEEFLQSRSNNLMPIRYAYKDVKKMTNGFKEKLGKGGYGDVYKGKSPSGNLVAIKILDESKGSGKDFINEVGTIGRISHVNVVRLVGFCATASKRALVYDYMPNGSLDKYVFSDVPLNWERAHEIAIGVARGIAYLHRGCSVQILHFDIKPHNVLLDENFVPKISDFGLAKSCPRQKSNVTLTDIRGTLGYMAPELIYRKIGVVSYKADVYSFGQLLLAIAAGRRKINATDHSSRVYFSSWIHERIIDKNRVEDLDLGDNLTEDEKKIFRRIVLVALWCVQWKPAHRPSMQQVVEMLESSIEQDLKLPPKPLYYPQDSFVEEEQSAFQDGTGESLSDSISL</sequence>
<gene>
    <name evidence="1" type="ORF">M9H77_32885</name>
</gene>
<reference evidence="2" key="1">
    <citation type="journal article" date="2023" name="Nat. Plants">
        <title>Single-cell RNA sequencing provides a high-resolution roadmap for understanding the multicellular compartmentation of specialized metabolism.</title>
        <authorList>
            <person name="Sun S."/>
            <person name="Shen X."/>
            <person name="Li Y."/>
            <person name="Li Y."/>
            <person name="Wang S."/>
            <person name="Li R."/>
            <person name="Zhang H."/>
            <person name="Shen G."/>
            <person name="Guo B."/>
            <person name="Wei J."/>
            <person name="Xu J."/>
            <person name="St-Pierre B."/>
            <person name="Chen S."/>
            <person name="Sun C."/>
        </authorList>
    </citation>
    <scope>NUCLEOTIDE SEQUENCE [LARGE SCALE GENOMIC DNA]</scope>
</reference>
<proteinExistence type="predicted"/>
<organism evidence="1 2">
    <name type="scientific">Catharanthus roseus</name>
    <name type="common">Madagascar periwinkle</name>
    <name type="synonym">Vinca rosea</name>
    <dbReference type="NCBI Taxonomy" id="4058"/>
    <lineage>
        <taxon>Eukaryota</taxon>
        <taxon>Viridiplantae</taxon>
        <taxon>Streptophyta</taxon>
        <taxon>Embryophyta</taxon>
        <taxon>Tracheophyta</taxon>
        <taxon>Spermatophyta</taxon>
        <taxon>Magnoliopsida</taxon>
        <taxon>eudicotyledons</taxon>
        <taxon>Gunneridae</taxon>
        <taxon>Pentapetalae</taxon>
        <taxon>asterids</taxon>
        <taxon>lamiids</taxon>
        <taxon>Gentianales</taxon>
        <taxon>Apocynaceae</taxon>
        <taxon>Rauvolfioideae</taxon>
        <taxon>Vinceae</taxon>
        <taxon>Catharanthinae</taxon>
        <taxon>Catharanthus</taxon>
    </lineage>
</organism>